<evidence type="ECO:0000313" key="7">
    <source>
        <dbReference type="Proteomes" id="UP000035642"/>
    </source>
</evidence>
<protein>
    <submittedName>
        <fullName evidence="8">Chromatin assembly factor 1 subunit A</fullName>
    </submittedName>
</protein>
<keyword evidence="3" id="KW-0234">DNA repair</keyword>
<dbReference type="PANTHER" id="PTHR15272">
    <property type="entry name" value="CHROMATIN ASSEMBLY FACTOR 1 SUBUNIT A CAF-1 SUBUNIT A"/>
    <property type="match status" value="1"/>
</dbReference>
<accession>A0A158P984</accession>
<dbReference type="WBParaSite" id="ACAC_0000795601-mRNA-1">
    <property type="protein sequence ID" value="ACAC_0000795601-mRNA-1"/>
    <property type="gene ID" value="ACAC_0000795601"/>
</dbReference>
<dbReference type="InterPro" id="IPR022043">
    <property type="entry name" value="CAF1A_DD"/>
</dbReference>
<feature type="compositionally biased region" description="Basic and acidic residues" evidence="5">
    <location>
        <begin position="418"/>
        <end position="427"/>
    </location>
</feature>
<reference evidence="7" key="1">
    <citation type="submission" date="2012-09" db="EMBL/GenBank/DDBJ databases">
        <authorList>
            <person name="Martin A.A."/>
        </authorList>
    </citation>
    <scope>NUCLEOTIDE SEQUENCE</scope>
</reference>
<dbReference type="GO" id="GO:0033186">
    <property type="term" value="C:CAF-1 complex"/>
    <property type="evidence" value="ECO:0007669"/>
    <property type="project" value="TreeGrafter"/>
</dbReference>
<dbReference type="PANTHER" id="PTHR15272:SF0">
    <property type="entry name" value="CHROMATIN ASSEMBLY FACTOR 1 SUBUNIT A"/>
    <property type="match status" value="1"/>
</dbReference>
<name>A0A158P984_ANGCA</name>
<dbReference type="Pfam" id="PF12253">
    <property type="entry name" value="CAF1A_dimeriz"/>
    <property type="match status" value="1"/>
</dbReference>
<keyword evidence="2" id="KW-0227">DNA damage</keyword>
<comment type="subcellular location">
    <subcellularLocation>
        <location evidence="1">Nucleus</location>
    </subcellularLocation>
</comment>
<proteinExistence type="predicted"/>
<dbReference type="STRING" id="6313.A0A158P984"/>
<reference evidence="8" key="2">
    <citation type="submission" date="2016-04" db="UniProtKB">
        <authorList>
            <consortium name="WormBaseParasite"/>
        </authorList>
    </citation>
    <scope>IDENTIFICATION</scope>
</reference>
<dbReference type="GO" id="GO:0006334">
    <property type="term" value="P:nucleosome assembly"/>
    <property type="evidence" value="ECO:0007669"/>
    <property type="project" value="TreeGrafter"/>
</dbReference>
<sequence>MTEIVAFPNENSSNVDARGLKRQSSVSGTDPLKKSKVEDNVIILEDGSPSTSSGYVTPLPLAPTSAVNSVKRLTPKLSKEEREAERIRKALQKRLREEERERAKAEKEKIAEEKRLEKERKEKEREEKRKEDEKKKEEKRREEEERKERKRREEEEKQKKKEELAQKKREEEERREAKRKEEEERKESSFQMGKFNFFQPFLNIEGYGPPAMFALRHKYVVVTAIEEKKRRASARFIGFFSKLEKKKPEVADKTEYELWYKPFEVKDGMKLAPIQRRHVLHLDDDILKQEDVSPNDYLLALSKNPRKLVGVTANPMRAKLYQFHDNYRPPYYGTWRIRSKVITGRRPFTTEDENIDYEVDSDAEWEDEPSDAEECKSDEEDDAGGDSDVDSDHDSFFVEPGYLSAGEGDEASDDDAPTDAKDAEERRERLAARAREWNSRVLGRRQPGVLVPRCVGPLYCSAAAPHTLAALRVVLF</sequence>
<feature type="compositionally biased region" description="Acidic residues" evidence="5">
    <location>
        <begin position="407"/>
        <end position="417"/>
    </location>
</feature>
<evidence type="ECO:0000256" key="5">
    <source>
        <dbReference type="SAM" id="MobiDB-lite"/>
    </source>
</evidence>
<evidence type="ECO:0000313" key="8">
    <source>
        <dbReference type="WBParaSite" id="ACAC_0000795601-mRNA-1"/>
    </source>
</evidence>
<evidence type="ECO:0000256" key="2">
    <source>
        <dbReference type="ARBA" id="ARBA00022763"/>
    </source>
</evidence>
<keyword evidence="7" id="KW-1185">Reference proteome</keyword>
<dbReference type="AlphaFoldDB" id="A0A158P984"/>
<evidence type="ECO:0000256" key="4">
    <source>
        <dbReference type="ARBA" id="ARBA00023242"/>
    </source>
</evidence>
<keyword evidence="4" id="KW-0539">Nucleus</keyword>
<dbReference type="GO" id="GO:0005634">
    <property type="term" value="C:nucleus"/>
    <property type="evidence" value="ECO:0007669"/>
    <property type="project" value="UniProtKB-SubCell"/>
</dbReference>
<feature type="region of interest" description="Disordered" evidence="5">
    <location>
        <begin position="1"/>
        <end position="187"/>
    </location>
</feature>
<dbReference type="GO" id="GO:0006281">
    <property type="term" value="P:DNA repair"/>
    <property type="evidence" value="ECO:0007669"/>
    <property type="project" value="UniProtKB-KW"/>
</dbReference>
<evidence type="ECO:0000256" key="1">
    <source>
        <dbReference type="ARBA" id="ARBA00004123"/>
    </source>
</evidence>
<dbReference type="Proteomes" id="UP000035642">
    <property type="component" value="Unassembled WGS sequence"/>
</dbReference>
<feature type="domain" description="Chromatin assembly factor 1 subunit A dimerization" evidence="6">
    <location>
        <begin position="319"/>
        <end position="388"/>
    </location>
</feature>
<evidence type="ECO:0000259" key="6">
    <source>
        <dbReference type="Pfam" id="PF12253"/>
    </source>
</evidence>
<feature type="region of interest" description="Disordered" evidence="5">
    <location>
        <begin position="352"/>
        <end position="427"/>
    </location>
</feature>
<feature type="compositionally biased region" description="Basic and acidic residues" evidence="5">
    <location>
        <begin position="77"/>
        <end position="187"/>
    </location>
</feature>
<organism evidence="7 8">
    <name type="scientific">Angiostrongylus cantonensis</name>
    <name type="common">Rat lungworm</name>
    <dbReference type="NCBI Taxonomy" id="6313"/>
    <lineage>
        <taxon>Eukaryota</taxon>
        <taxon>Metazoa</taxon>
        <taxon>Ecdysozoa</taxon>
        <taxon>Nematoda</taxon>
        <taxon>Chromadorea</taxon>
        <taxon>Rhabditida</taxon>
        <taxon>Rhabditina</taxon>
        <taxon>Rhabditomorpha</taxon>
        <taxon>Strongyloidea</taxon>
        <taxon>Metastrongylidae</taxon>
        <taxon>Angiostrongylus</taxon>
    </lineage>
</organism>
<feature type="compositionally biased region" description="Acidic residues" evidence="5">
    <location>
        <begin position="352"/>
        <end position="389"/>
    </location>
</feature>
<evidence type="ECO:0000256" key="3">
    <source>
        <dbReference type="ARBA" id="ARBA00023204"/>
    </source>
</evidence>